<gene>
    <name evidence="2" type="ORF">E2C01_048041</name>
</gene>
<organism evidence="2 3">
    <name type="scientific">Portunus trituberculatus</name>
    <name type="common">Swimming crab</name>
    <name type="synonym">Neptunus trituberculatus</name>
    <dbReference type="NCBI Taxonomy" id="210409"/>
    <lineage>
        <taxon>Eukaryota</taxon>
        <taxon>Metazoa</taxon>
        <taxon>Ecdysozoa</taxon>
        <taxon>Arthropoda</taxon>
        <taxon>Crustacea</taxon>
        <taxon>Multicrustacea</taxon>
        <taxon>Malacostraca</taxon>
        <taxon>Eumalacostraca</taxon>
        <taxon>Eucarida</taxon>
        <taxon>Decapoda</taxon>
        <taxon>Pleocyemata</taxon>
        <taxon>Brachyura</taxon>
        <taxon>Eubrachyura</taxon>
        <taxon>Portunoidea</taxon>
        <taxon>Portunidae</taxon>
        <taxon>Portuninae</taxon>
        <taxon>Portunus</taxon>
    </lineage>
</organism>
<reference evidence="2 3" key="1">
    <citation type="submission" date="2019-05" db="EMBL/GenBank/DDBJ databases">
        <title>Another draft genome of Portunus trituberculatus and its Hox gene families provides insights of decapod evolution.</title>
        <authorList>
            <person name="Jeong J.-H."/>
            <person name="Song I."/>
            <person name="Kim S."/>
            <person name="Choi T."/>
            <person name="Kim D."/>
            <person name="Ryu S."/>
            <person name="Kim W."/>
        </authorList>
    </citation>
    <scope>NUCLEOTIDE SEQUENCE [LARGE SCALE GENOMIC DNA]</scope>
    <source>
        <tissue evidence="2">Muscle</tissue>
    </source>
</reference>
<comment type="caution">
    <text evidence="2">The sequence shown here is derived from an EMBL/GenBank/DDBJ whole genome shotgun (WGS) entry which is preliminary data.</text>
</comment>
<evidence type="ECO:0000256" key="1">
    <source>
        <dbReference type="SAM" id="MobiDB-lite"/>
    </source>
</evidence>
<evidence type="ECO:0000313" key="3">
    <source>
        <dbReference type="Proteomes" id="UP000324222"/>
    </source>
</evidence>
<dbReference type="EMBL" id="VSRR010012130">
    <property type="protein sequence ID" value="MPC54134.1"/>
    <property type="molecule type" value="Genomic_DNA"/>
</dbReference>
<protein>
    <submittedName>
        <fullName evidence="2">Uncharacterized protein</fullName>
    </submittedName>
</protein>
<feature type="region of interest" description="Disordered" evidence="1">
    <location>
        <begin position="1"/>
        <end position="20"/>
    </location>
</feature>
<keyword evidence="3" id="KW-1185">Reference proteome</keyword>
<sequence length="96" mass="10516">MKFVEECTEEPSSGVFQDEDDHTIHDKFSNSNSARDFWYLAKNINNLASSSFPPLFHPDGTTAISSVSKAEVFSQTFANNSTMDDSGLVPPSPLPS</sequence>
<name>A0A5B7GC60_PORTR</name>
<evidence type="ECO:0000313" key="2">
    <source>
        <dbReference type="EMBL" id="MPC54134.1"/>
    </source>
</evidence>
<dbReference type="Proteomes" id="UP000324222">
    <property type="component" value="Unassembled WGS sequence"/>
</dbReference>
<accession>A0A5B7GC60</accession>
<dbReference type="AlphaFoldDB" id="A0A5B7GC60"/>
<proteinExistence type="predicted"/>